<name>A0A840MSB3_9PROT</name>
<dbReference type="PANTHER" id="PTHR34982">
    <property type="entry name" value="YOP PROTEINS TRANSLOCATION PROTEIN L"/>
    <property type="match status" value="1"/>
</dbReference>
<evidence type="ECO:0000256" key="3">
    <source>
        <dbReference type="ARBA" id="ARBA00016507"/>
    </source>
</evidence>
<evidence type="ECO:0000256" key="7">
    <source>
        <dbReference type="ARBA" id="ARBA00023225"/>
    </source>
</evidence>
<evidence type="ECO:0000256" key="2">
    <source>
        <dbReference type="ARBA" id="ARBA00006602"/>
    </source>
</evidence>
<evidence type="ECO:0000256" key="4">
    <source>
        <dbReference type="ARBA" id="ARBA00022448"/>
    </source>
</evidence>
<keyword evidence="9" id="KW-0966">Cell projection</keyword>
<dbReference type="InterPro" id="IPR018035">
    <property type="entry name" value="Flagellar_FliH/T3SS_HrpE"/>
</dbReference>
<protein>
    <recommendedName>
        <fullName evidence="3">Flagellar assembly protein FliH</fullName>
    </recommendedName>
</protein>
<accession>A0A840MSB3</accession>
<dbReference type="InterPro" id="IPR051472">
    <property type="entry name" value="T3SS_Stator/FliH"/>
</dbReference>
<evidence type="ECO:0000256" key="5">
    <source>
        <dbReference type="ARBA" id="ARBA00022795"/>
    </source>
</evidence>
<feature type="domain" description="Flagellar assembly protein FliH/Type III secretion system HrpE" evidence="8">
    <location>
        <begin position="53"/>
        <end position="179"/>
    </location>
</feature>
<dbReference type="AlphaFoldDB" id="A0A840MSB3"/>
<keyword evidence="7" id="KW-1006">Bacterial flagellum protein export</keyword>
<comment type="similarity">
    <text evidence="2">Belongs to the FliH family.</text>
</comment>
<organism evidence="9 10">
    <name type="scientific">Chitinivorax tropicus</name>
    <dbReference type="NCBI Taxonomy" id="714531"/>
    <lineage>
        <taxon>Bacteria</taxon>
        <taxon>Pseudomonadati</taxon>
        <taxon>Pseudomonadota</taxon>
        <taxon>Betaproteobacteria</taxon>
        <taxon>Chitinivorax</taxon>
    </lineage>
</organism>
<comment type="function">
    <text evidence="1">Needed for flagellar regrowth and assembly.</text>
</comment>
<gene>
    <name evidence="9" type="ORF">HNQ59_003624</name>
</gene>
<dbReference type="GO" id="GO:0015031">
    <property type="term" value="P:protein transport"/>
    <property type="evidence" value="ECO:0007669"/>
    <property type="project" value="UniProtKB-KW"/>
</dbReference>
<keyword evidence="4" id="KW-0813">Transport</keyword>
<keyword evidence="9" id="KW-0969">Cilium</keyword>
<keyword evidence="9" id="KW-0282">Flagellum</keyword>
<evidence type="ECO:0000256" key="6">
    <source>
        <dbReference type="ARBA" id="ARBA00022927"/>
    </source>
</evidence>
<proteinExistence type="inferred from homology"/>
<sequence>MDKVEFDRQVNLAKQEAIRAIQVEAEAIKSKAHEAGFAAGLKKSEDQAAQRHAELFKQVEQLGQRLLAQCKQDQLILETEAAAIAFEVLCKLASQRLLQPDAIDAMVREALGHVNQRGILAVRLNGDDLAMLQQYGDRSTVSALPLQWLADDTLPRGGCVVETTLGELDARLDHQLEQLAKVLRTSVRGDKQ</sequence>
<reference evidence="9 10" key="1">
    <citation type="submission" date="2020-08" db="EMBL/GenBank/DDBJ databases">
        <title>Genomic Encyclopedia of Type Strains, Phase IV (KMG-IV): sequencing the most valuable type-strain genomes for metagenomic binning, comparative biology and taxonomic classification.</title>
        <authorList>
            <person name="Goeker M."/>
        </authorList>
    </citation>
    <scope>NUCLEOTIDE SEQUENCE [LARGE SCALE GENOMIC DNA]</scope>
    <source>
        <strain evidence="9 10">DSM 27165</strain>
    </source>
</reference>
<keyword evidence="10" id="KW-1185">Reference proteome</keyword>
<comment type="caution">
    <text evidence="9">The sequence shown here is derived from an EMBL/GenBank/DDBJ whole genome shotgun (WGS) entry which is preliminary data.</text>
</comment>
<dbReference type="EMBL" id="JACHHY010000030">
    <property type="protein sequence ID" value="MBB5020305.1"/>
    <property type="molecule type" value="Genomic_DNA"/>
</dbReference>
<evidence type="ECO:0000313" key="9">
    <source>
        <dbReference type="EMBL" id="MBB5020305.1"/>
    </source>
</evidence>
<dbReference type="GO" id="GO:0044781">
    <property type="term" value="P:bacterial-type flagellum organization"/>
    <property type="evidence" value="ECO:0007669"/>
    <property type="project" value="UniProtKB-KW"/>
</dbReference>
<evidence type="ECO:0000259" key="8">
    <source>
        <dbReference type="Pfam" id="PF02108"/>
    </source>
</evidence>
<evidence type="ECO:0000313" key="10">
    <source>
        <dbReference type="Proteomes" id="UP000575898"/>
    </source>
</evidence>
<keyword evidence="6" id="KW-0653">Protein transport</keyword>
<keyword evidence="5" id="KW-1005">Bacterial flagellum biogenesis</keyword>
<evidence type="ECO:0000256" key="1">
    <source>
        <dbReference type="ARBA" id="ARBA00003041"/>
    </source>
</evidence>
<dbReference type="Pfam" id="PF02108">
    <property type="entry name" value="FliH"/>
    <property type="match status" value="1"/>
</dbReference>
<dbReference type="PANTHER" id="PTHR34982:SF1">
    <property type="entry name" value="FLAGELLAR ASSEMBLY PROTEIN FLIH"/>
    <property type="match status" value="1"/>
</dbReference>
<dbReference type="Proteomes" id="UP000575898">
    <property type="component" value="Unassembled WGS sequence"/>
</dbReference>
<dbReference type="GO" id="GO:0005829">
    <property type="term" value="C:cytosol"/>
    <property type="evidence" value="ECO:0007669"/>
    <property type="project" value="TreeGrafter"/>
</dbReference>